<dbReference type="OrthoDB" id="10040854at2759"/>
<keyword evidence="4" id="KW-0206">Cytoskeleton</keyword>
<evidence type="ECO:0000259" key="5">
    <source>
        <dbReference type="Pfam" id="PF03496"/>
    </source>
</evidence>
<comment type="function">
    <text evidence="4">Kinesin is a microtubule-associated force-producing protein that play a role in organelle transport.</text>
</comment>
<evidence type="ECO:0000256" key="4">
    <source>
        <dbReference type="RuleBase" id="RU367020"/>
    </source>
</evidence>
<dbReference type="GO" id="GO:0005576">
    <property type="term" value="C:extracellular region"/>
    <property type="evidence" value="ECO:0007669"/>
    <property type="project" value="InterPro"/>
</dbReference>
<accession>A0A814WZ03</accession>
<dbReference type="GO" id="GO:0005871">
    <property type="term" value="C:kinesin complex"/>
    <property type="evidence" value="ECO:0007669"/>
    <property type="project" value="UniProtKB-UniRule"/>
</dbReference>
<keyword evidence="4" id="KW-0493">Microtubule</keyword>
<dbReference type="PANTHER" id="PTHR45641">
    <property type="entry name" value="TETRATRICOPEPTIDE REPEAT PROTEIN (AFU_ORTHOLOGUE AFUA_6G03870)"/>
    <property type="match status" value="1"/>
</dbReference>
<dbReference type="PROSITE" id="PS50005">
    <property type="entry name" value="TPR"/>
    <property type="match status" value="7"/>
</dbReference>
<dbReference type="Pfam" id="PF03496">
    <property type="entry name" value="ADPrib_exo_Tox"/>
    <property type="match status" value="1"/>
</dbReference>
<dbReference type="Proteomes" id="UP000663891">
    <property type="component" value="Unassembled WGS sequence"/>
</dbReference>
<keyword evidence="4" id="KW-0505">Motor protein</keyword>
<feature type="repeat" description="TPR" evidence="3">
    <location>
        <begin position="570"/>
        <end position="603"/>
    </location>
</feature>
<dbReference type="SUPFAM" id="SSF48452">
    <property type="entry name" value="TPR-like"/>
    <property type="match status" value="2"/>
</dbReference>
<evidence type="ECO:0000313" key="6">
    <source>
        <dbReference type="EMBL" id="CAF1208018.1"/>
    </source>
</evidence>
<sequence>MEKPRRTRRLYAGTVQNFVVAWLDENIDEENNIDCQNTVIKLREIVNAVNTFTNIEECVTFITDIKDEKVFMISSGALGQTSVPMIHDMTQVNTIYIFCANTTRHEQWTKQWAKIKGIFSDIQSICEALQKATHKCDQNNISMNFKPMTVDTITESIDELDQSFMYTQILKEILLTIDFQTEHFQAFITYCREQFVDNPATLRHVDKLENEYHQRTPIWWYTHECFLYSMLNRALRLMDIDLIIKLGFFLSDLHQHITRIHSELTDFDTFTVYRGQGLSQTDFNQLVKTQGGLLSFNSFLSTSLDQKVSLAFAESNIDNPYLIGTLFQITINSSTSSTPFADVRDIGYYQDEEEILFSMHSIFRIGKIKQIDGNDRFWQVELTLTRDHDPQLHILTKHIRAETSPDEIGWKRLGQLLIKLGQFDKAQHVYDVLLTQTSDQQEKANIYHHLGTIKNGRGEYADAITYAEKSLEINQKSRPSDHLDLAASYYIIGLAYHKMSEYSKALSYHEKALEIREKMLPLNHPDSATSYEYIGDVYYRMGEYSKALSYHEKALEIRQKILPLNHPDLADSYCDLGRVYGKMSEYSRALSSHEKALEIRQKALPENHPDLATSYSNMGVVYFRIGEYSKALSYSKKAFEIQQKTLPPNHPDLAACYNNVGNVYNKMSEYLKALSYHERAFEIWQKALPENHPDLAISHNNIGLVYDGMREYSKAFSYYARAIEIGQHSLPENHLRLQEWKRNLENVKKKL</sequence>
<gene>
    <name evidence="6" type="ORF">VCS650_LOCUS26017</name>
</gene>
<dbReference type="SUPFAM" id="SSF56399">
    <property type="entry name" value="ADP-ribosylation"/>
    <property type="match status" value="1"/>
</dbReference>
<dbReference type="InterPro" id="IPR003540">
    <property type="entry name" value="ADP-ribosyltransferase"/>
</dbReference>
<evidence type="ECO:0000256" key="3">
    <source>
        <dbReference type="PROSITE-ProRule" id="PRU00339"/>
    </source>
</evidence>
<name>A0A814WZ03_9BILA</name>
<feature type="repeat" description="TPR" evidence="3">
    <location>
        <begin position="612"/>
        <end position="645"/>
    </location>
</feature>
<keyword evidence="4" id="KW-0963">Cytoplasm</keyword>
<dbReference type="AlphaFoldDB" id="A0A814WZ03"/>
<dbReference type="PROSITE" id="PS51996">
    <property type="entry name" value="TR_MART"/>
    <property type="match status" value="1"/>
</dbReference>
<dbReference type="InterPro" id="IPR011990">
    <property type="entry name" value="TPR-like_helical_dom_sf"/>
</dbReference>
<organism evidence="6 7">
    <name type="scientific">Adineta steineri</name>
    <dbReference type="NCBI Taxonomy" id="433720"/>
    <lineage>
        <taxon>Eukaryota</taxon>
        <taxon>Metazoa</taxon>
        <taxon>Spiralia</taxon>
        <taxon>Gnathifera</taxon>
        <taxon>Rotifera</taxon>
        <taxon>Eurotatoria</taxon>
        <taxon>Bdelloidea</taxon>
        <taxon>Adinetida</taxon>
        <taxon>Adinetidae</taxon>
        <taxon>Adineta</taxon>
    </lineage>
</organism>
<keyword evidence="1" id="KW-0677">Repeat</keyword>
<dbReference type="Gene3D" id="3.90.176.10">
    <property type="entry name" value="Toxin ADP-ribosyltransferase, Chain A, domain 1"/>
    <property type="match status" value="1"/>
</dbReference>
<feature type="repeat" description="TPR" evidence="3">
    <location>
        <begin position="528"/>
        <end position="561"/>
    </location>
</feature>
<dbReference type="InterPro" id="IPR019734">
    <property type="entry name" value="TPR_rpt"/>
</dbReference>
<dbReference type="EMBL" id="CAJNON010000342">
    <property type="protein sequence ID" value="CAF1208018.1"/>
    <property type="molecule type" value="Genomic_DNA"/>
</dbReference>
<comment type="similarity">
    <text evidence="4">Belongs to the kinesin light chain family.</text>
</comment>
<feature type="repeat" description="TPR" evidence="3">
    <location>
        <begin position="486"/>
        <end position="519"/>
    </location>
</feature>
<comment type="subcellular location">
    <subcellularLocation>
        <location evidence="4">Cytoplasm</location>
        <location evidence="4">Cytoskeleton</location>
    </subcellularLocation>
</comment>
<evidence type="ECO:0000256" key="2">
    <source>
        <dbReference type="ARBA" id="ARBA00022803"/>
    </source>
</evidence>
<dbReference type="PROSITE" id="PS50293">
    <property type="entry name" value="TPR_REGION"/>
    <property type="match status" value="3"/>
</dbReference>
<dbReference type="Gene3D" id="1.25.40.10">
    <property type="entry name" value="Tetratricopeptide repeat domain"/>
    <property type="match status" value="2"/>
</dbReference>
<reference evidence="6" key="1">
    <citation type="submission" date="2021-02" db="EMBL/GenBank/DDBJ databases">
        <authorList>
            <person name="Nowell W R."/>
        </authorList>
    </citation>
    <scope>NUCLEOTIDE SEQUENCE</scope>
</reference>
<dbReference type="GO" id="GO:0005874">
    <property type="term" value="C:microtubule"/>
    <property type="evidence" value="ECO:0007669"/>
    <property type="project" value="UniProtKB-UniRule"/>
</dbReference>
<dbReference type="Pfam" id="PF13424">
    <property type="entry name" value="TPR_12"/>
    <property type="match status" value="3"/>
</dbReference>
<dbReference type="PRINTS" id="PR00381">
    <property type="entry name" value="KINESINLIGHT"/>
</dbReference>
<dbReference type="Pfam" id="PF13374">
    <property type="entry name" value="TPR_10"/>
    <property type="match status" value="1"/>
</dbReference>
<keyword evidence="2 3" id="KW-0802">TPR repeat</keyword>
<dbReference type="PANTHER" id="PTHR45641:SF1">
    <property type="entry name" value="AAA+ ATPASE DOMAIN-CONTAINING PROTEIN"/>
    <property type="match status" value="1"/>
</dbReference>
<comment type="caution">
    <text evidence="6">The sequence shown here is derived from an EMBL/GenBank/DDBJ whole genome shotgun (WGS) entry which is preliminary data.</text>
</comment>
<evidence type="ECO:0000313" key="7">
    <source>
        <dbReference type="Proteomes" id="UP000663891"/>
    </source>
</evidence>
<comment type="subunit">
    <text evidence="4">Oligomeric complex composed of two heavy chains and two light chains.</text>
</comment>
<feature type="repeat" description="TPR" evidence="3">
    <location>
        <begin position="444"/>
        <end position="477"/>
    </location>
</feature>
<dbReference type="SMART" id="SM00028">
    <property type="entry name" value="TPR"/>
    <property type="match status" value="8"/>
</dbReference>
<proteinExistence type="inferred from homology"/>
<feature type="repeat" description="TPR" evidence="3">
    <location>
        <begin position="696"/>
        <end position="729"/>
    </location>
</feature>
<protein>
    <recommendedName>
        <fullName evidence="4">Kinesin light chain</fullName>
    </recommendedName>
</protein>
<feature type="repeat" description="TPR" evidence="3">
    <location>
        <begin position="654"/>
        <end position="687"/>
    </location>
</feature>
<evidence type="ECO:0000256" key="1">
    <source>
        <dbReference type="ARBA" id="ARBA00022737"/>
    </source>
</evidence>
<feature type="domain" description="ADP ribosyltransferase" evidence="5">
    <location>
        <begin position="215"/>
        <end position="377"/>
    </location>
</feature>